<evidence type="ECO:0000313" key="2">
    <source>
        <dbReference type="Proteomes" id="UP000202958"/>
    </source>
</evidence>
<organism evidence="1 2">
    <name type="scientific">Sinorhizobium phage phiN3</name>
    <dbReference type="NCBI Taxonomy" id="1647405"/>
    <lineage>
        <taxon>Viruses</taxon>
        <taxon>Duplodnaviria</taxon>
        <taxon>Heunggongvirae</taxon>
        <taxon>Uroviricota</taxon>
        <taxon>Caudoviricetes</taxon>
        <taxon>Emdodecavirus</taxon>
        <taxon>Emdodecavirus N3</taxon>
    </lineage>
</organism>
<dbReference type="Proteomes" id="UP000202958">
    <property type="component" value="Segment"/>
</dbReference>
<dbReference type="PROSITE" id="PS51257">
    <property type="entry name" value="PROKAR_LIPOPROTEIN"/>
    <property type="match status" value="1"/>
</dbReference>
<protein>
    <recommendedName>
        <fullName evidence="3">Lipoprotein</fullName>
    </recommendedName>
</protein>
<dbReference type="RefSeq" id="YP_009212395.1">
    <property type="nucleotide sequence ID" value="NC_028945.1"/>
</dbReference>
<evidence type="ECO:0008006" key="3">
    <source>
        <dbReference type="Google" id="ProtNLM"/>
    </source>
</evidence>
<sequence>MKKILFILPVVALLAGCGVNPESAARAMEAQGLKDTKITGYAWFGGCSKDDWFTSYFTATGANGAPVSGTVCQGLFKGTTVRFD</sequence>
<evidence type="ECO:0000313" key="1">
    <source>
        <dbReference type="EMBL" id="AKF13418.1"/>
    </source>
</evidence>
<proteinExistence type="predicted"/>
<dbReference type="EMBL" id="KR052482">
    <property type="protein sequence ID" value="AKF13418.1"/>
    <property type="molecule type" value="Genomic_DNA"/>
</dbReference>
<gene>
    <name evidence="1" type="ORF">PHIN3_155</name>
</gene>
<keyword evidence="2" id="KW-1185">Reference proteome</keyword>
<dbReference type="GeneID" id="26638887"/>
<accession>A0A0F6SJ16</accession>
<reference evidence="1 2" key="1">
    <citation type="submission" date="2015-04" db="EMBL/GenBank/DDBJ databases">
        <authorList>
            <person name="Hodson T.S."/>
            <person name="Hyde J.R."/>
            <person name="Schouten J.T."/>
            <person name="Crockett J.T."/>
            <person name="Smith T.A."/>
            <person name="Merrill B.D."/>
            <person name="Crook M.B."/>
            <person name="Griffitts J.S."/>
            <person name="Burnett S.H."/>
            <person name="Grose J.H."/>
            <person name="Breakwell D.P."/>
        </authorList>
    </citation>
    <scope>NUCLEOTIDE SEQUENCE [LARGE SCALE GENOMIC DNA]</scope>
</reference>
<dbReference type="KEGG" id="vg:26638887"/>
<name>A0A0F6SJ16_9CAUD</name>
<dbReference type="OrthoDB" id="22737at10239"/>